<keyword evidence="2" id="KW-1185">Reference proteome</keyword>
<gene>
    <name evidence="1" type="ORF">DAEQUDRAFT_727209</name>
</gene>
<evidence type="ECO:0000313" key="2">
    <source>
        <dbReference type="Proteomes" id="UP000076727"/>
    </source>
</evidence>
<dbReference type="Proteomes" id="UP000076727">
    <property type="component" value="Unassembled WGS sequence"/>
</dbReference>
<reference evidence="1 2" key="1">
    <citation type="journal article" date="2016" name="Mol. Biol. Evol.">
        <title>Comparative Genomics of Early-Diverging Mushroom-Forming Fungi Provides Insights into the Origins of Lignocellulose Decay Capabilities.</title>
        <authorList>
            <person name="Nagy L.G."/>
            <person name="Riley R."/>
            <person name="Tritt A."/>
            <person name="Adam C."/>
            <person name="Daum C."/>
            <person name="Floudas D."/>
            <person name="Sun H."/>
            <person name="Yadav J.S."/>
            <person name="Pangilinan J."/>
            <person name="Larsson K.H."/>
            <person name="Matsuura K."/>
            <person name="Barry K."/>
            <person name="Labutti K."/>
            <person name="Kuo R."/>
            <person name="Ohm R.A."/>
            <person name="Bhattacharya S.S."/>
            <person name="Shirouzu T."/>
            <person name="Yoshinaga Y."/>
            <person name="Martin F.M."/>
            <person name="Grigoriev I.V."/>
            <person name="Hibbett D.S."/>
        </authorList>
    </citation>
    <scope>NUCLEOTIDE SEQUENCE [LARGE SCALE GENOMIC DNA]</scope>
    <source>
        <strain evidence="1 2">L-15889</strain>
    </source>
</reference>
<sequence>METHRNLGEILRLLWNICAPPRSVDVRSHICDRTSINPQTRLSSVIERKARTRYDGIRPERSY</sequence>
<name>A0A165Q5C0_9APHY</name>
<evidence type="ECO:0000313" key="1">
    <source>
        <dbReference type="EMBL" id="KZT69022.1"/>
    </source>
</evidence>
<accession>A0A165Q5C0</accession>
<organism evidence="1 2">
    <name type="scientific">Daedalea quercina L-15889</name>
    <dbReference type="NCBI Taxonomy" id="1314783"/>
    <lineage>
        <taxon>Eukaryota</taxon>
        <taxon>Fungi</taxon>
        <taxon>Dikarya</taxon>
        <taxon>Basidiomycota</taxon>
        <taxon>Agaricomycotina</taxon>
        <taxon>Agaricomycetes</taxon>
        <taxon>Polyporales</taxon>
        <taxon>Fomitopsis</taxon>
    </lineage>
</organism>
<dbReference type="EMBL" id="KV429061">
    <property type="protein sequence ID" value="KZT69022.1"/>
    <property type="molecule type" value="Genomic_DNA"/>
</dbReference>
<dbReference type="AlphaFoldDB" id="A0A165Q5C0"/>
<protein>
    <submittedName>
        <fullName evidence="1">Uncharacterized protein</fullName>
    </submittedName>
</protein>
<proteinExistence type="predicted"/>